<evidence type="ECO:0000313" key="2">
    <source>
        <dbReference type="EMBL" id="CAA9542538.1"/>
    </source>
</evidence>
<reference evidence="2" key="1">
    <citation type="submission" date="2020-02" db="EMBL/GenBank/DDBJ databases">
        <authorList>
            <person name="Meier V. D."/>
        </authorList>
    </citation>
    <scope>NUCLEOTIDE SEQUENCE</scope>
    <source>
        <strain evidence="2">AVDCRST_MAG19</strain>
    </source>
</reference>
<feature type="compositionally biased region" description="Low complexity" evidence="1">
    <location>
        <begin position="56"/>
        <end position="73"/>
    </location>
</feature>
<feature type="compositionally biased region" description="Basic residues" evidence="1">
    <location>
        <begin position="145"/>
        <end position="156"/>
    </location>
</feature>
<protein>
    <submittedName>
        <fullName evidence="2">Uncharacterized protein</fullName>
    </submittedName>
</protein>
<feature type="compositionally biased region" description="Pro residues" evidence="1">
    <location>
        <begin position="189"/>
        <end position="206"/>
    </location>
</feature>
<feature type="non-terminal residue" evidence="2">
    <location>
        <position position="1"/>
    </location>
</feature>
<dbReference type="EMBL" id="CADCWL010000002">
    <property type="protein sequence ID" value="CAA9542538.1"/>
    <property type="molecule type" value="Genomic_DNA"/>
</dbReference>
<dbReference type="AlphaFoldDB" id="A0A6J4U890"/>
<feature type="non-terminal residue" evidence="2">
    <location>
        <position position="261"/>
    </location>
</feature>
<feature type="region of interest" description="Disordered" evidence="1">
    <location>
        <begin position="1"/>
        <end position="261"/>
    </location>
</feature>
<feature type="compositionally biased region" description="Basic and acidic residues" evidence="1">
    <location>
        <begin position="92"/>
        <end position="108"/>
    </location>
</feature>
<feature type="compositionally biased region" description="Basic residues" evidence="1">
    <location>
        <begin position="207"/>
        <end position="230"/>
    </location>
</feature>
<name>A0A6J4U890_9BACT</name>
<accession>A0A6J4U890</accession>
<organism evidence="2">
    <name type="scientific">uncultured Thermomicrobiales bacterium</name>
    <dbReference type="NCBI Taxonomy" id="1645740"/>
    <lineage>
        <taxon>Bacteria</taxon>
        <taxon>Pseudomonadati</taxon>
        <taxon>Thermomicrobiota</taxon>
        <taxon>Thermomicrobia</taxon>
        <taxon>Thermomicrobiales</taxon>
        <taxon>environmental samples</taxon>
    </lineage>
</organism>
<sequence>EGGPDRCGPDDRLPGCPQVRAGPRPDRRQLRFSGPLRRRSGRQPAGQPGRGRRLQLSRLHVHGDPGPNGVPVGRPRPDLDDRGPGERLQPGDFRRPHLPLRDRLRQDPGRVGGGGGAGVRPDRPRPRHPGADVASPGIEPDPGQRRRGAARRRLRGGRALPDRQPTGGAAALPVRLPSPVLPRRRLQPGPGPAVVPGDPLPDLPPPLRRRSHPRRLLRRHRRGTARRPRPARAQPAGRRRPLRALPDRGHRGLRAGGAEPL</sequence>
<feature type="compositionally biased region" description="Basic and acidic residues" evidence="1">
    <location>
        <begin position="75"/>
        <end position="85"/>
    </location>
</feature>
<proteinExistence type="predicted"/>
<evidence type="ECO:0000256" key="1">
    <source>
        <dbReference type="SAM" id="MobiDB-lite"/>
    </source>
</evidence>
<gene>
    <name evidence="2" type="ORF">AVDCRST_MAG19-8</name>
</gene>